<dbReference type="SUPFAM" id="SSF52374">
    <property type="entry name" value="Nucleotidylyl transferase"/>
    <property type="match status" value="1"/>
</dbReference>
<feature type="binding site" evidence="8">
    <location>
        <begin position="30"/>
        <end position="37"/>
    </location>
    <ligand>
        <name>ATP</name>
        <dbReference type="ChEBI" id="CHEBI:30616"/>
    </ligand>
</feature>
<comment type="subcellular location">
    <subcellularLocation>
        <location evidence="8">Cytoplasm</location>
    </subcellularLocation>
</comment>
<keyword evidence="10" id="KW-1185">Reference proteome</keyword>
<feature type="active site" description="Proton donor" evidence="8">
    <location>
        <position position="37"/>
    </location>
</feature>
<proteinExistence type="inferred from homology"/>
<dbReference type="OrthoDB" id="9773087at2"/>
<feature type="binding site" evidence="8">
    <location>
        <position position="61"/>
    </location>
    <ligand>
        <name>(R)-pantoate</name>
        <dbReference type="ChEBI" id="CHEBI:15980"/>
    </ligand>
</feature>
<dbReference type="Pfam" id="PF02569">
    <property type="entry name" value="Pantoate_ligase"/>
    <property type="match status" value="1"/>
</dbReference>
<evidence type="ECO:0000313" key="9">
    <source>
        <dbReference type="EMBL" id="ANH81236.1"/>
    </source>
</evidence>
<comment type="pathway">
    <text evidence="1 8">Cofactor biosynthesis; (R)-pantothenate biosynthesis; (R)-pantothenate from (R)-pantoate and beta-alanine: step 1/1.</text>
</comment>
<dbReference type="NCBIfam" id="TIGR00125">
    <property type="entry name" value="cyt_tran_rel"/>
    <property type="match status" value="1"/>
</dbReference>
<dbReference type="NCBIfam" id="TIGR00018">
    <property type="entry name" value="panC"/>
    <property type="match status" value="1"/>
</dbReference>
<evidence type="ECO:0000256" key="2">
    <source>
        <dbReference type="ARBA" id="ARBA00009256"/>
    </source>
</evidence>
<protein>
    <recommendedName>
        <fullName evidence="8">Pantothenate synthetase</fullName>
        <shortName evidence="8">PS</shortName>
        <ecNumber evidence="8">6.3.2.1</ecNumber>
    </recommendedName>
    <alternativeName>
        <fullName evidence="8">Pantoate--beta-alanine ligase</fullName>
    </alternativeName>
    <alternativeName>
        <fullName evidence="8">Pantoate-activating enzyme</fullName>
    </alternativeName>
</protein>
<accession>A0A1A9I0T6</accession>
<keyword evidence="6 8" id="KW-0067">ATP-binding</keyword>
<evidence type="ECO:0000256" key="8">
    <source>
        <dbReference type="HAMAP-Rule" id="MF_00158"/>
    </source>
</evidence>
<dbReference type="GO" id="GO:0004592">
    <property type="term" value="F:pantoate-beta-alanine ligase activity"/>
    <property type="evidence" value="ECO:0007669"/>
    <property type="project" value="UniProtKB-UniRule"/>
</dbReference>
<dbReference type="EMBL" id="CP015772">
    <property type="protein sequence ID" value="ANH81236.1"/>
    <property type="molecule type" value="Genomic_DNA"/>
</dbReference>
<gene>
    <name evidence="8" type="primary">panC</name>
    <name evidence="9" type="ORF">A8C56_09785</name>
</gene>
<organism evidence="9 10">
    <name type="scientific">Niabella ginsenosidivorans</name>
    <dbReference type="NCBI Taxonomy" id="1176587"/>
    <lineage>
        <taxon>Bacteria</taxon>
        <taxon>Pseudomonadati</taxon>
        <taxon>Bacteroidota</taxon>
        <taxon>Chitinophagia</taxon>
        <taxon>Chitinophagales</taxon>
        <taxon>Chitinophagaceae</taxon>
        <taxon>Niabella</taxon>
    </lineage>
</organism>
<feature type="binding site" evidence="8">
    <location>
        <position position="180"/>
    </location>
    <ligand>
        <name>ATP</name>
        <dbReference type="ChEBI" id="CHEBI:30616"/>
    </ligand>
</feature>
<keyword evidence="4 8" id="KW-0566">Pantothenate biosynthesis</keyword>
<evidence type="ECO:0000256" key="1">
    <source>
        <dbReference type="ARBA" id="ARBA00004990"/>
    </source>
</evidence>
<keyword evidence="8" id="KW-0963">Cytoplasm</keyword>
<dbReference type="Gene3D" id="3.40.50.620">
    <property type="entry name" value="HUPs"/>
    <property type="match status" value="1"/>
</dbReference>
<keyword evidence="3 8" id="KW-0436">Ligase</keyword>
<evidence type="ECO:0000256" key="5">
    <source>
        <dbReference type="ARBA" id="ARBA00022741"/>
    </source>
</evidence>
<comment type="miscellaneous">
    <text evidence="8">The reaction proceeds by a bi uni uni bi ping pong mechanism.</text>
</comment>
<dbReference type="UniPathway" id="UPA00028">
    <property type="reaction ID" value="UER00005"/>
</dbReference>
<comment type="function">
    <text evidence="8">Catalyzes the condensation of pantoate with beta-alanine in an ATP-dependent reaction via a pantoyl-adenylate intermediate.</text>
</comment>
<dbReference type="InterPro" id="IPR042176">
    <property type="entry name" value="Pantoate_ligase_C"/>
</dbReference>
<evidence type="ECO:0000256" key="4">
    <source>
        <dbReference type="ARBA" id="ARBA00022655"/>
    </source>
</evidence>
<feature type="binding site" evidence="8">
    <location>
        <begin position="149"/>
        <end position="152"/>
    </location>
    <ligand>
        <name>ATP</name>
        <dbReference type="ChEBI" id="CHEBI:30616"/>
    </ligand>
</feature>
<comment type="subunit">
    <text evidence="8">Homodimer.</text>
</comment>
<dbReference type="AlphaFoldDB" id="A0A1A9I0T6"/>
<dbReference type="HAMAP" id="MF_00158">
    <property type="entry name" value="PanC"/>
    <property type="match status" value="1"/>
</dbReference>
<dbReference type="CDD" id="cd00560">
    <property type="entry name" value="PanC"/>
    <property type="match status" value="1"/>
</dbReference>
<dbReference type="GO" id="GO:0005829">
    <property type="term" value="C:cytosol"/>
    <property type="evidence" value="ECO:0007669"/>
    <property type="project" value="TreeGrafter"/>
</dbReference>
<comment type="catalytic activity">
    <reaction evidence="7 8">
        <text>(R)-pantoate + beta-alanine + ATP = (R)-pantothenate + AMP + diphosphate + H(+)</text>
        <dbReference type="Rhea" id="RHEA:10912"/>
        <dbReference type="ChEBI" id="CHEBI:15378"/>
        <dbReference type="ChEBI" id="CHEBI:15980"/>
        <dbReference type="ChEBI" id="CHEBI:29032"/>
        <dbReference type="ChEBI" id="CHEBI:30616"/>
        <dbReference type="ChEBI" id="CHEBI:33019"/>
        <dbReference type="ChEBI" id="CHEBI:57966"/>
        <dbReference type="ChEBI" id="CHEBI:456215"/>
        <dbReference type="EC" id="6.3.2.1"/>
    </reaction>
</comment>
<dbReference type="PANTHER" id="PTHR21299">
    <property type="entry name" value="CYTIDYLATE KINASE/PANTOATE-BETA-ALANINE LIGASE"/>
    <property type="match status" value="1"/>
</dbReference>
<comment type="similarity">
    <text evidence="2 8">Belongs to the pantothenate synthetase family.</text>
</comment>
<dbReference type="Proteomes" id="UP000077667">
    <property type="component" value="Chromosome"/>
</dbReference>
<sequence length="284" mass="32213">MILFKKKDDIQQFIAVLHKKNKKIGFVPTMGALHMGHISLIQAARKKCDLVVCSIFVNPTQFNDKKDLEKYPRTIEKDIDLLIKNDCDVLFYPDEATIYPEGTGMRKQFQLGAIESVLEGKYRPGHFQGVADVVSRLFEIIKPDEVFFGQKDLQQTRVIAHLINNTPDFKKIRMNIVSTLREPGMLAMSSRNTRLTPEQLEKAPAIYKALRFLKKHIAKGDLTSLLNAATKQLTEKGFRPEYVTIVKSETLEAVDNWDGHTPLTGLVAAFLGEVRLIDNLELTD</sequence>
<dbReference type="Gene3D" id="3.30.1300.10">
    <property type="entry name" value="Pantoate-beta-alanine ligase, C-terminal domain"/>
    <property type="match status" value="1"/>
</dbReference>
<keyword evidence="5 8" id="KW-0547">Nucleotide-binding</keyword>
<dbReference type="KEGG" id="nia:A8C56_09785"/>
<evidence type="ECO:0000256" key="6">
    <source>
        <dbReference type="ARBA" id="ARBA00022840"/>
    </source>
</evidence>
<dbReference type="InterPro" id="IPR004821">
    <property type="entry name" value="Cyt_trans-like"/>
</dbReference>
<dbReference type="InterPro" id="IPR014729">
    <property type="entry name" value="Rossmann-like_a/b/a_fold"/>
</dbReference>
<feature type="binding site" evidence="8">
    <location>
        <position position="155"/>
    </location>
    <ligand>
        <name>(R)-pantoate</name>
        <dbReference type="ChEBI" id="CHEBI:15980"/>
    </ligand>
</feature>
<dbReference type="RefSeq" id="WP_067755149.1">
    <property type="nucleotide sequence ID" value="NZ_CP015772.1"/>
</dbReference>
<feature type="binding site" evidence="8">
    <location>
        <position position="61"/>
    </location>
    <ligand>
        <name>beta-alanine</name>
        <dbReference type="ChEBI" id="CHEBI:57966"/>
    </ligand>
</feature>
<dbReference type="GO" id="GO:0015940">
    <property type="term" value="P:pantothenate biosynthetic process"/>
    <property type="evidence" value="ECO:0007669"/>
    <property type="project" value="UniProtKB-UniRule"/>
</dbReference>
<dbReference type="PANTHER" id="PTHR21299:SF1">
    <property type="entry name" value="PANTOATE--BETA-ALANINE LIGASE"/>
    <property type="match status" value="1"/>
</dbReference>
<reference evidence="9 10" key="1">
    <citation type="submission" date="2016-05" db="EMBL/GenBank/DDBJ databases">
        <title>Niabella ginsenosidivorans BS26 whole genome sequencing.</title>
        <authorList>
            <person name="Im W.T."/>
            <person name="Siddiqi M.Z."/>
        </authorList>
    </citation>
    <scope>NUCLEOTIDE SEQUENCE [LARGE SCALE GENOMIC DNA]</scope>
    <source>
        <strain evidence="9 10">BS26</strain>
    </source>
</reference>
<feature type="binding site" evidence="8">
    <location>
        <begin position="188"/>
        <end position="191"/>
    </location>
    <ligand>
        <name>ATP</name>
        <dbReference type="ChEBI" id="CHEBI:30616"/>
    </ligand>
</feature>
<dbReference type="InterPro" id="IPR003721">
    <property type="entry name" value="Pantoate_ligase"/>
</dbReference>
<evidence type="ECO:0000256" key="3">
    <source>
        <dbReference type="ARBA" id="ARBA00022598"/>
    </source>
</evidence>
<dbReference type="EC" id="6.3.2.1" evidence="8"/>
<name>A0A1A9I0T6_9BACT</name>
<dbReference type="STRING" id="1176587.A8C56_09785"/>
<dbReference type="GO" id="GO:0005524">
    <property type="term" value="F:ATP binding"/>
    <property type="evidence" value="ECO:0007669"/>
    <property type="project" value="UniProtKB-KW"/>
</dbReference>
<evidence type="ECO:0000256" key="7">
    <source>
        <dbReference type="ARBA" id="ARBA00048258"/>
    </source>
</evidence>
<evidence type="ECO:0000313" key="10">
    <source>
        <dbReference type="Proteomes" id="UP000077667"/>
    </source>
</evidence>